<organism evidence="1 2">
    <name type="scientific">Coemansia nantahalensis</name>
    <dbReference type="NCBI Taxonomy" id="2789366"/>
    <lineage>
        <taxon>Eukaryota</taxon>
        <taxon>Fungi</taxon>
        <taxon>Fungi incertae sedis</taxon>
        <taxon>Zoopagomycota</taxon>
        <taxon>Kickxellomycotina</taxon>
        <taxon>Kickxellomycetes</taxon>
        <taxon>Kickxellales</taxon>
        <taxon>Kickxellaceae</taxon>
        <taxon>Coemansia</taxon>
    </lineage>
</organism>
<accession>A0ACC1JZ14</accession>
<reference evidence="1" key="1">
    <citation type="submission" date="2022-07" db="EMBL/GenBank/DDBJ databases">
        <title>Phylogenomic reconstructions and comparative analyses of Kickxellomycotina fungi.</title>
        <authorList>
            <person name="Reynolds N.K."/>
            <person name="Stajich J.E."/>
            <person name="Barry K."/>
            <person name="Grigoriev I.V."/>
            <person name="Crous P."/>
            <person name="Smith M.E."/>
        </authorList>
    </citation>
    <scope>NUCLEOTIDE SEQUENCE</scope>
    <source>
        <strain evidence="1">CBS 109366</strain>
    </source>
</reference>
<sequence length="191" mass="20394">MDRVRQLHDQYFRLADSALSGIPAAQALQDKTGVPKVYGAAGVAALGLVLVLFNIGAPLLVNLTGFGYAGSASRSSALIAYASMEAVESPGKEDDAQWLTYWVVFGLLNVVEYFTGFILYWVPFYYPIKLGFLMWLMLPATRGAERLYTTGLKPMLHQARTGQRAAAAAPTAPTAAPAAAAAAKSTESKSD</sequence>
<keyword evidence="2" id="KW-1185">Reference proteome</keyword>
<evidence type="ECO:0000313" key="2">
    <source>
        <dbReference type="Proteomes" id="UP001140234"/>
    </source>
</evidence>
<dbReference type="EMBL" id="JANBUJ010000776">
    <property type="protein sequence ID" value="KAJ2770208.1"/>
    <property type="molecule type" value="Genomic_DNA"/>
</dbReference>
<dbReference type="Proteomes" id="UP001140234">
    <property type="component" value="Unassembled WGS sequence"/>
</dbReference>
<protein>
    <submittedName>
        <fullName evidence="1">ER membrane protein DP1/Yop1</fullName>
    </submittedName>
</protein>
<proteinExistence type="predicted"/>
<evidence type="ECO:0000313" key="1">
    <source>
        <dbReference type="EMBL" id="KAJ2770208.1"/>
    </source>
</evidence>
<gene>
    <name evidence="1" type="primary">YOP1</name>
    <name evidence="1" type="ORF">IWQ57_002765</name>
</gene>
<name>A0ACC1JZ14_9FUNG</name>
<comment type="caution">
    <text evidence="1">The sequence shown here is derived from an EMBL/GenBank/DDBJ whole genome shotgun (WGS) entry which is preliminary data.</text>
</comment>